<evidence type="ECO:0000256" key="1">
    <source>
        <dbReference type="SAM" id="MobiDB-lite"/>
    </source>
</evidence>
<evidence type="ECO:0000313" key="2">
    <source>
        <dbReference type="EMBL" id="EFC49537.1"/>
    </source>
</evidence>
<dbReference type="KEGG" id="ngr:NAEGRDRAFT_62323"/>
<evidence type="ECO:0000313" key="3">
    <source>
        <dbReference type="Proteomes" id="UP000006671"/>
    </source>
</evidence>
<dbReference type="VEuPathDB" id="AmoebaDB:NAEGRDRAFT_62323"/>
<proteinExistence type="predicted"/>
<dbReference type="RefSeq" id="XP_002682281.1">
    <property type="nucleotide sequence ID" value="XM_002682235.1"/>
</dbReference>
<organism evidence="3">
    <name type="scientific">Naegleria gruberi</name>
    <name type="common">Amoeba</name>
    <dbReference type="NCBI Taxonomy" id="5762"/>
    <lineage>
        <taxon>Eukaryota</taxon>
        <taxon>Discoba</taxon>
        <taxon>Heterolobosea</taxon>
        <taxon>Tetramitia</taxon>
        <taxon>Eutetramitia</taxon>
        <taxon>Vahlkampfiidae</taxon>
        <taxon>Naegleria</taxon>
    </lineage>
</organism>
<reference evidence="2 3" key="1">
    <citation type="journal article" date="2010" name="Cell">
        <title>The genome of Naegleria gruberi illuminates early eukaryotic versatility.</title>
        <authorList>
            <person name="Fritz-Laylin L.K."/>
            <person name="Prochnik S.E."/>
            <person name="Ginger M.L."/>
            <person name="Dacks J.B."/>
            <person name="Carpenter M.L."/>
            <person name="Field M.C."/>
            <person name="Kuo A."/>
            <person name="Paredez A."/>
            <person name="Chapman J."/>
            <person name="Pham J."/>
            <person name="Shu S."/>
            <person name="Neupane R."/>
            <person name="Cipriano M."/>
            <person name="Mancuso J."/>
            <person name="Tu H."/>
            <person name="Salamov A."/>
            <person name="Lindquist E."/>
            <person name="Shapiro H."/>
            <person name="Lucas S."/>
            <person name="Grigoriev I.V."/>
            <person name="Cande W.Z."/>
            <person name="Fulton C."/>
            <person name="Rokhsar D.S."/>
            <person name="Dawson S.C."/>
        </authorList>
    </citation>
    <scope>NUCLEOTIDE SEQUENCE [LARGE SCALE GENOMIC DNA]</scope>
    <source>
        <strain evidence="2 3">NEG-M</strain>
    </source>
</reference>
<keyword evidence="3" id="KW-1185">Reference proteome</keyword>
<feature type="region of interest" description="Disordered" evidence="1">
    <location>
        <begin position="123"/>
        <end position="142"/>
    </location>
</feature>
<dbReference type="GeneID" id="8862805"/>
<name>D2V0K2_NAEGR</name>
<dbReference type="AlphaFoldDB" id="D2V0K2"/>
<dbReference type="InParanoid" id="D2V0K2"/>
<dbReference type="OrthoDB" id="10262673at2759"/>
<feature type="compositionally biased region" description="Low complexity" evidence="1">
    <location>
        <begin position="55"/>
        <end position="66"/>
    </location>
</feature>
<feature type="compositionally biased region" description="Polar residues" evidence="1">
    <location>
        <begin position="123"/>
        <end position="139"/>
    </location>
</feature>
<gene>
    <name evidence="2" type="ORF">NAEGRDRAFT_62323</name>
</gene>
<dbReference type="EMBL" id="GG738847">
    <property type="protein sequence ID" value="EFC49537.1"/>
    <property type="molecule type" value="Genomic_DNA"/>
</dbReference>
<dbReference type="Proteomes" id="UP000006671">
    <property type="component" value="Unassembled WGS sequence"/>
</dbReference>
<accession>D2V0K2</accession>
<feature type="region of interest" description="Disordered" evidence="1">
    <location>
        <begin position="55"/>
        <end position="101"/>
    </location>
</feature>
<feature type="compositionally biased region" description="Low complexity" evidence="1">
    <location>
        <begin position="74"/>
        <end position="99"/>
    </location>
</feature>
<protein>
    <submittedName>
        <fullName evidence="2">Predicted protein</fullName>
    </submittedName>
</protein>
<sequence length="221" mass="24651">MLSKFKNCLNISSSSRNKFIQSSLCKLNNTTNNITNNNNIYRSFTITNSTFSSSSDNNSSSSSFTSQQQLEQLNNNNSSPSSNNNNSNNSSNNNNSSSNHTFSLEDLDKVKEELIKNLLEIDSNSSVPLPSPGKSSGDQSIDEATKQWRLTNTKDDENLQKLFKSTKQKASTSLLEQSQLNSNINDMENDDFEVGVDKDEFSKYVNPFNPETQEVNGPKRC</sequence>